<sequence>IGDEEKLMAKFLKAYENQTIDQFLTQDPFGNEKPVHFDPLTDHNECRTYIYNCIDKYAPELPRNKIFELSFTKFLYRRIRFFTGFHFCLNMTTEHLGSTAMKQMIYEAKNLTQISFLSNDYPRIYLVYDPAFSLHILHNDWNAVSEKLKALFRYEDPSKRPEYGNKNYFITCLSWLMDIPYTLFERIMIEANFILTENFTYKLFHVHERKLTKLALIIEGETGVGKTFLLKFYSLLLNANVANSKLEDNPAPKILERTSRWLLTHIIRGMRENEPNLLNLFLQKIQPERLGFENIGEDDPMNRRLLSEIEKSLLSSNYKHDILQYIWATFIGIAHENANDVAKKLLVELHEFVISFLSEYP</sequence>
<proteinExistence type="predicted"/>
<feature type="non-terminal residue" evidence="1">
    <location>
        <position position="361"/>
    </location>
</feature>
<reference evidence="1" key="1">
    <citation type="submission" date="2021-02" db="EMBL/GenBank/DDBJ databases">
        <authorList>
            <person name="Nowell W R."/>
        </authorList>
    </citation>
    <scope>NUCLEOTIDE SEQUENCE</scope>
</reference>
<evidence type="ECO:0000313" key="2">
    <source>
        <dbReference type="Proteomes" id="UP000663862"/>
    </source>
</evidence>
<accession>A0A821I862</accession>
<dbReference type="EMBL" id="CAJOBQ010009331">
    <property type="protein sequence ID" value="CAF4698038.1"/>
    <property type="molecule type" value="Genomic_DNA"/>
</dbReference>
<feature type="non-terminal residue" evidence="1">
    <location>
        <position position="1"/>
    </location>
</feature>
<gene>
    <name evidence="1" type="ORF">TSG867_LOCUS33193</name>
</gene>
<dbReference type="PROSITE" id="PS00675">
    <property type="entry name" value="SIGMA54_INTERACT_1"/>
    <property type="match status" value="1"/>
</dbReference>
<dbReference type="AlphaFoldDB" id="A0A821I862"/>
<dbReference type="InterPro" id="IPR025662">
    <property type="entry name" value="Sigma_54_int_dom_ATP-bd_1"/>
</dbReference>
<name>A0A821I862_9BILA</name>
<evidence type="ECO:0000313" key="1">
    <source>
        <dbReference type="EMBL" id="CAF4698038.1"/>
    </source>
</evidence>
<comment type="caution">
    <text evidence="1">The sequence shown here is derived from an EMBL/GenBank/DDBJ whole genome shotgun (WGS) entry which is preliminary data.</text>
</comment>
<protein>
    <submittedName>
        <fullName evidence="1">Uncharacterized protein</fullName>
    </submittedName>
</protein>
<dbReference type="Proteomes" id="UP000663862">
    <property type="component" value="Unassembled WGS sequence"/>
</dbReference>
<organism evidence="1 2">
    <name type="scientific">Rotaria socialis</name>
    <dbReference type="NCBI Taxonomy" id="392032"/>
    <lineage>
        <taxon>Eukaryota</taxon>
        <taxon>Metazoa</taxon>
        <taxon>Spiralia</taxon>
        <taxon>Gnathifera</taxon>
        <taxon>Rotifera</taxon>
        <taxon>Eurotatoria</taxon>
        <taxon>Bdelloidea</taxon>
        <taxon>Philodinida</taxon>
        <taxon>Philodinidae</taxon>
        <taxon>Rotaria</taxon>
    </lineage>
</organism>